<gene>
    <name evidence="2" type="ORF">UFOVP181_232</name>
    <name evidence="1" type="ORF">UFOVP57_407</name>
</gene>
<proteinExistence type="predicted"/>
<reference evidence="1" key="1">
    <citation type="submission" date="2020-04" db="EMBL/GenBank/DDBJ databases">
        <authorList>
            <person name="Chiriac C."/>
            <person name="Salcher M."/>
            <person name="Ghai R."/>
            <person name="Kavagutti S V."/>
        </authorList>
    </citation>
    <scope>NUCLEOTIDE SEQUENCE</scope>
</reference>
<name>A0A6J5KYD6_9CAUD</name>
<dbReference type="EMBL" id="LR796187">
    <property type="protein sequence ID" value="CAB4126006.1"/>
    <property type="molecule type" value="Genomic_DNA"/>
</dbReference>
<evidence type="ECO:0000313" key="1">
    <source>
        <dbReference type="EMBL" id="CAB4126006.1"/>
    </source>
</evidence>
<sequence length="45" mass="5430">MTDKDWLNRVTIAYKEYENQFGTQIQISAFINWLYEQYGIVVPKD</sequence>
<dbReference type="EMBL" id="LR798231">
    <property type="protein sequence ID" value="CAB5208885.1"/>
    <property type="molecule type" value="Genomic_DNA"/>
</dbReference>
<organism evidence="1">
    <name type="scientific">uncultured Caudovirales phage</name>
    <dbReference type="NCBI Taxonomy" id="2100421"/>
    <lineage>
        <taxon>Viruses</taxon>
        <taxon>Duplodnaviria</taxon>
        <taxon>Heunggongvirae</taxon>
        <taxon>Uroviricota</taxon>
        <taxon>Caudoviricetes</taxon>
        <taxon>Peduoviridae</taxon>
        <taxon>Maltschvirus</taxon>
        <taxon>Maltschvirus maltsch</taxon>
    </lineage>
</organism>
<accession>A0A6J5KYD6</accession>
<evidence type="ECO:0000313" key="2">
    <source>
        <dbReference type="EMBL" id="CAB5208885.1"/>
    </source>
</evidence>
<protein>
    <submittedName>
        <fullName evidence="1">Uncharacterized protein</fullName>
    </submittedName>
</protein>